<proteinExistence type="predicted"/>
<dbReference type="OrthoDB" id="3504852at2"/>
<evidence type="ECO:0000313" key="2">
    <source>
        <dbReference type="Proteomes" id="UP000256661"/>
    </source>
</evidence>
<sequence>MDTHPDRQRLNDLAARRFPLVARPQVISRPLPTRIEQIETRTAQAQQGGPDAITRAAEAFNLAALLASDVGNPNLARDLCRRQFNLFRDAGPFPAQTAKLALQPIINLARLKIRAGNGHVAFQPLHDLFAAVGSRSTANLDGLRT</sequence>
<keyword evidence="2" id="KW-1185">Reference proteome</keyword>
<name>A0A3D9SXB2_9ACTN</name>
<dbReference type="EMBL" id="QTTT01000001">
    <property type="protein sequence ID" value="REF00593.1"/>
    <property type="molecule type" value="Genomic_DNA"/>
</dbReference>
<dbReference type="RefSeq" id="WP_116025730.1">
    <property type="nucleotide sequence ID" value="NZ_QTTT01000001.1"/>
</dbReference>
<evidence type="ECO:0000313" key="1">
    <source>
        <dbReference type="EMBL" id="REF00593.1"/>
    </source>
</evidence>
<dbReference type="AlphaFoldDB" id="A0A3D9SXB2"/>
<gene>
    <name evidence="1" type="ORF">DFJ69_6148</name>
</gene>
<protein>
    <submittedName>
        <fullName evidence="1">Uncharacterized protein</fullName>
    </submittedName>
</protein>
<reference evidence="1 2" key="1">
    <citation type="submission" date="2018-08" db="EMBL/GenBank/DDBJ databases">
        <title>Sequencing the genomes of 1000 actinobacteria strains.</title>
        <authorList>
            <person name="Klenk H.-P."/>
        </authorList>
    </citation>
    <scope>NUCLEOTIDE SEQUENCE [LARGE SCALE GENOMIC DNA]</scope>
    <source>
        <strain evidence="1 2">DSM 43927</strain>
    </source>
</reference>
<organism evidence="1 2">
    <name type="scientific">Thermomonospora umbrina</name>
    <dbReference type="NCBI Taxonomy" id="111806"/>
    <lineage>
        <taxon>Bacteria</taxon>
        <taxon>Bacillati</taxon>
        <taxon>Actinomycetota</taxon>
        <taxon>Actinomycetes</taxon>
        <taxon>Streptosporangiales</taxon>
        <taxon>Thermomonosporaceae</taxon>
        <taxon>Thermomonospora</taxon>
    </lineage>
</organism>
<comment type="caution">
    <text evidence="1">The sequence shown here is derived from an EMBL/GenBank/DDBJ whole genome shotgun (WGS) entry which is preliminary data.</text>
</comment>
<accession>A0A3D9SXB2</accession>
<dbReference type="Proteomes" id="UP000256661">
    <property type="component" value="Unassembled WGS sequence"/>
</dbReference>